<reference evidence="1" key="1">
    <citation type="submission" date="2023-10" db="EMBL/GenBank/DDBJ databases">
        <title>Genome assembly of Pristionchus species.</title>
        <authorList>
            <person name="Yoshida K."/>
            <person name="Sommer R.J."/>
        </authorList>
    </citation>
    <scope>NUCLEOTIDE SEQUENCE</scope>
    <source>
        <strain evidence="1">RS0144</strain>
    </source>
</reference>
<dbReference type="EMBL" id="BTSX01000004">
    <property type="protein sequence ID" value="GMS96731.1"/>
    <property type="molecule type" value="Genomic_DNA"/>
</dbReference>
<organism evidence="1 2">
    <name type="scientific">Pristionchus entomophagus</name>
    <dbReference type="NCBI Taxonomy" id="358040"/>
    <lineage>
        <taxon>Eukaryota</taxon>
        <taxon>Metazoa</taxon>
        <taxon>Ecdysozoa</taxon>
        <taxon>Nematoda</taxon>
        <taxon>Chromadorea</taxon>
        <taxon>Rhabditida</taxon>
        <taxon>Rhabditina</taxon>
        <taxon>Diplogasteromorpha</taxon>
        <taxon>Diplogasteroidea</taxon>
        <taxon>Neodiplogasteridae</taxon>
        <taxon>Pristionchus</taxon>
    </lineage>
</organism>
<dbReference type="Proteomes" id="UP001432027">
    <property type="component" value="Unassembled WGS sequence"/>
</dbReference>
<accession>A0AAV5TQY8</accession>
<dbReference type="AlphaFoldDB" id="A0AAV5TQY8"/>
<feature type="non-terminal residue" evidence="1">
    <location>
        <position position="97"/>
    </location>
</feature>
<name>A0AAV5TQY8_9BILA</name>
<evidence type="ECO:0000313" key="1">
    <source>
        <dbReference type="EMBL" id="GMS96731.1"/>
    </source>
</evidence>
<gene>
    <name evidence="1" type="ORF">PENTCL1PPCAC_18906</name>
</gene>
<protein>
    <submittedName>
        <fullName evidence="1">Uncharacterized protein</fullName>
    </submittedName>
</protein>
<evidence type="ECO:0000313" key="2">
    <source>
        <dbReference type="Proteomes" id="UP001432027"/>
    </source>
</evidence>
<comment type="caution">
    <text evidence="1">The sequence shown here is derived from an EMBL/GenBank/DDBJ whole genome shotgun (WGS) entry which is preliminary data.</text>
</comment>
<sequence length="97" mass="11038">CSLRVSQRSSLLLHFVARNTAGSFRQRDTFEIDTPCIDEYHFSPCILLPSCIRIPSPARQLDGRMTCTECRRLPDSDGLSPSLHISDSWRERVDDGE</sequence>
<proteinExistence type="predicted"/>
<keyword evidence="2" id="KW-1185">Reference proteome</keyword>
<feature type="non-terminal residue" evidence="1">
    <location>
        <position position="1"/>
    </location>
</feature>